<reference evidence="1" key="1">
    <citation type="submission" date="2023-06" db="EMBL/GenBank/DDBJ databases">
        <authorList>
            <person name="Kurt Z."/>
        </authorList>
    </citation>
    <scope>NUCLEOTIDE SEQUENCE</scope>
</reference>
<evidence type="ECO:0000313" key="1">
    <source>
        <dbReference type="EMBL" id="CAI9958292.1"/>
    </source>
</evidence>
<dbReference type="AlphaFoldDB" id="A0AA86QPZ1"/>
<dbReference type="SUPFAM" id="SSF57184">
    <property type="entry name" value="Growth factor receptor domain"/>
    <property type="match status" value="1"/>
</dbReference>
<name>A0AA86QPZ1_9EUKA</name>
<reference evidence="2 3" key="2">
    <citation type="submission" date="2024-07" db="EMBL/GenBank/DDBJ databases">
        <authorList>
            <person name="Akdeniz Z."/>
        </authorList>
    </citation>
    <scope>NUCLEOTIDE SEQUENCE [LARGE SCALE GENOMIC DNA]</scope>
</reference>
<accession>A0AA86QPZ1</accession>
<gene>
    <name evidence="2" type="ORF">HINF_LOCUS41395</name>
    <name evidence="1" type="ORF">HINF_LOCUS45937</name>
</gene>
<dbReference type="EMBL" id="CAXDID020000166">
    <property type="protein sequence ID" value="CAL6045807.1"/>
    <property type="molecule type" value="Genomic_DNA"/>
</dbReference>
<dbReference type="EMBL" id="CATOUU010000905">
    <property type="protein sequence ID" value="CAI9958292.1"/>
    <property type="molecule type" value="Genomic_DNA"/>
</dbReference>
<sequence>MISFFPVLLALICAENFQPSADFKSCVCLDLLSANKSKCVKSCEEIGETSFAGRCVNAIGLKSAASNDDCVALYNQGSIWDGASGCKCDNANGYAGDSNSFCTDCKRLVQYADGSSCVSCPATQVLQSTQCSDCPVDLVPSLDQTQCVTCAFKYGAGSFPTQDGNCECDKQSGFVSFYGSNHVCVDCWRDGKYISERTCELCGKADEDEELPQQIQTNVVFKNGNCEPCPAGFVPNMDVRSCITCNQKYGTGSIYDVNAELGGCICDIANGFASEKANQVCTDCFRDDQQDKSACESTCSPKGIWNSSQNKCVCDAASGYSGAWGACSCDINKGYTGTDICIKCWDQAKIATQSGCQDCPVHEIFRASSIQKCICDYFNGYAGISGTCTCSQPDFALYQGICTNCTSVDLIFTYSGCQTCPEFEKYNQSSKTCYCISHFGYAGVSGGCYCNFEIGLTQIVDSNGVKSCGCNQNTGHILDSPDLLICKCDASTGHAGQPGACFCDSSTGHFGYPGFCMCNFNLQFVGSAGSCKNCAALNAHASQFNGAYFCRCNGDSGYGSPDAGGTCRLCASGNSVVQVDGQGQFQCVACAATEKVVKNMCVGA</sequence>
<keyword evidence="1" id="KW-0675">Receptor</keyword>
<proteinExistence type="predicted"/>
<dbReference type="Proteomes" id="UP001642409">
    <property type="component" value="Unassembled WGS sequence"/>
</dbReference>
<organism evidence="1">
    <name type="scientific">Hexamita inflata</name>
    <dbReference type="NCBI Taxonomy" id="28002"/>
    <lineage>
        <taxon>Eukaryota</taxon>
        <taxon>Metamonada</taxon>
        <taxon>Diplomonadida</taxon>
        <taxon>Hexamitidae</taxon>
        <taxon>Hexamitinae</taxon>
        <taxon>Hexamita</taxon>
    </lineage>
</organism>
<evidence type="ECO:0000313" key="3">
    <source>
        <dbReference type="Proteomes" id="UP001642409"/>
    </source>
</evidence>
<evidence type="ECO:0000313" key="2">
    <source>
        <dbReference type="EMBL" id="CAL6045807.1"/>
    </source>
</evidence>
<comment type="caution">
    <text evidence="1">The sequence shown here is derived from an EMBL/GenBank/DDBJ whole genome shotgun (WGS) entry which is preliminary data.</text>
</comment>
<protein>
    <submittedName>
        <fullName evidence="1">Growth factor receptor cysteine-rich domain superfamily</fullName>
    </submittedName>
    <submittedName>
        <fullName evidence="2">Growth_factor receptor cysteine-rich domain superfamily</fullName>
    </submittedName>
</protein>
<keyword evidence="3" id="KW-1185">Reference proteome</keyword>
<dbReference type="InterPro" id="IPR009030">
    <property type="entry name" value="Growth_fac_rcpt_cys_sf"/>
</dbReference>